<gene>
    <name evidence="2" type="ORF">HGRIS_008515</name>
</gene>
<keyword evidence="3" id="KW-1185">Reference proteome</keyword>
<feature type="region of interest" description="Disordered" evidence="1">
    <location>
        <begin position="104"/>
        <end position="211"/>
    </location>
</feature>
<proteinExistence type="predicted"/>
<feature type="compositionally biased region" description="Polar residues" evidence="1">
    <location>
        <begin position="161"/>
        <end position="170"/>
    </location>
</feature>
<feature type="compositionally biased region" description="Basic and acidic residues" evidence="1">
    <location>
        <begin position="178"/>
        <end position="211"/>
    </location>
</feature>
<accession>A0ABR3J881</accession>
<evidence type="ECO:0000256" key="1">
    <source>
        <dbReference type="SAM" id="MobiDB-lite"/>
    </source>
</evidence>
<comment type="caution">
    <text evidence="2">The sequence shown here is derived from an EMBL/GenBank/DDBJ whole genome shotgun (WGS) entry which is preliminary data.</text>
</comment>
<dbReference type="Proteomes" id="UP001556367">
    <property type="component" value="Unassembled WGS sequence"/>
</dbReference>
<protein>
    <submittedName>
        <fullName evidence="2">Uncharacterized protein</fullName>
    </submittedName>
</protein>
<evidence type="ECO:0000313" key="2">
    <source>
        <dbReference type="EMBL" id="KAL0951854.1"/>
    </source>
</evidence>
<organism evidence="2 3">
    <name type="scientific">Hohenbuehelia grisea</name>
    <dbReference type="NCBI Taxonomy" id="104357"/>
    <lineage>
        <taxon>Eukaryota</taxon>
        <taxon>Fungi</taxon>
        <taxon>Dikarya</taxon>
        <taxon>Basidiomycota</taxon>
        <taxon>Agaricomycotina</taxon>
        <taxon>Agaricomycetes</taxon>
        <taxon>Agaricomycetidae</taxon>
        <taxon>Agaricales</taxon>
        <taxon>Pleurotineae</taxon>
        <taxon>Pleurotaceae</taxon>
        <taxon>Hohenbuehelia</taxon>
    </lineage>
</organism>
<evidence type="ECO:0000313" key="3">
    <source>
        <dbReference type="Proteomes" id="UP001556367"/>
    </source>
</evidence>
<dbReference type="EMBL" id="JASNQZ010000011">
    <property type="protein sequence ID" value="KAL0951854.1"/>
    <property type="molecule type" value="Genomic_DNA"/>
</dbReference>
<reference evidence="3" key="1">
    <citation type="submission" date="2024-06" db="EMBL/GenBank/DDBJ databases">
        <title>Multi-omics analyses provide insights into the biosynthesis of the anticancer antibiotic pleurotin in Hohenbuehelia grisea.</title>
        <authorList>
            <person name="Weaver J.A."/>
            <person name="Alberti F."/>
        </authorList>
    </citation>
    <scope>NUCLEOTIDE SEQUENCE [LARGE SCALE GENOMIC DNA]</scope>
    <source>
        <strain evidence="3">T-177</strain>
    </source>
</reference>
<sequence>MPGKLADIPENLRKLFKQFKETLEGDSVVKTVKPESVENIVNTSFWSSIFSLKLSACANFAGFRMLTLEVMTVGDPCEVISFSTNSNYSWMITKDGAVLTKEGTYDVPDTSNEREANKWKGPEDWYGSHPDGRSRTPLEQSLWESDQPKGRSRRILDMNQALESQTQSGGNEAVEGGDAGKEFTRRMEDGEVSREEVPKVVPWSREDPIAL</sequence>
<feature type="compositionally biased region" description="Basic and acidic residues" evidence="1">
    <location>
        <begin position="111"/>
        <end position="123"/>
    </location>
</feature>
<name>A0ABR3J881_9AGAR</name>